<comment type="caution">
    <text evidence="5">The sequence shown here is derived from an EMBL/GenBank/DDBJ whole genome shotgun (WGS) entry which is preliminary data.</text>
</comment>
<keyword evidence="1 2" id="KW-0479">Metal-binding</keyword>
<feature type="binding site" description="axial binding residue" evidence="2">
    <location>
        <position position="123"/>
    </location>
    <ligand>
        <name>heme c</name>
        <dbReference type="ChEBI" id="CHEBI:61717"/>
        <label>1</label>
    </ligand>
    <ligandPart>
        <name>Fe</name>
        <dbReference type="ChEBI" id="CHEBI:18248"/>
    </ligandPart>
</feature>
<evidence type="ECO:0000313" key="6">
    <source>
        <dbReference type="Proteomes" id="UP000298264"/>
    </source>
</evidence>
<dbReference type="CDD" id="cd08168">
    <property type="entry name" value="Cytochrom_C3"/>
    <property type="match status" value="1"/>
</dbReference>
<dbReference type="Pfam" id="PF14522">
    <property type="entry name" value="Cytochrome_C7"/>
    <property type="match status" value="1"/>
</dbReference>
<gene>
    <name evidence="5" type="ORF">EHS11_05415</name>
</gene>
<protein>
    <submittedName>
        <fullName evidence="5">Cytochrome C</fullName>
    </submittedName>
</protein>
<keyword evidence="3" id="KW-0472">Membrane</keyword>
<feature type="binding site" description="covalent" evidence="2">
    <location>
        <position position="133"/>
    </location>
    <ligand>
        <name>heme c</name>
        <dbReference type="ChEBI" id="CHEBI:61717"/>
        <label>4</label>
    </ligand>
</feature>
<keyword evidence="6" id="KW-1185">Reference proteome</keyword>
<sequence length="172" mass="19201">MNIKILKISVPIVAIAAVAYLIFSPSRYVGYSPDQPIPFNHKIHAGDNKIDCKYCHIGVETSAHATIPPSSTCMNCHGGAYGNVAGKQEHVKWLNQQFDNKTPVPWVRIHDQPDFVFFNHSRHVQRGVDCSTCHGNVAEMVKVKQTKSLNMGFCVDCHRENNAPNDCSTCHR</sequence>
<dbReference type="GO" id="GO:0046872">
    <property type="term" value="F:metal ion binding"/>
    <property type="evidence" value="ECO:0007669"/>
    <property type="project" value="UniProtKB-KW"/>
</dbReference>
<keyword evidence="2" id="KW-0349">Heme</keyword>
<dbReference type="Gene3D" id="3.90.10.10">
    <property type="entry name" value="Cytochrome C3"/>
    <property type="match status" value="2"/>
</dbReference>
<evidence type="ECO:0000256" key="1">
    <source>
        <dbReference type="ARBA" id="ARBA00022723"/>
    </source>
</evidence>
<dbReference type="EMBL" id="RQHV01000036">
    <property type="protein sequence ID" value="TGN11946.1"/>
    <property type="molecule type" value="Genomic_DNA"/>
</dbReference>
<name>A0A4R9LT80_9LEPT</name>
<dbReference type="PANTHER" id="PTHR39425:SF1">
    <property type="entry name" value="CYTOCHROME C7-LIKE DOMAIN-CONTAINING PROTEIN"/>
    <property type="match status" value="1"/>
</dbReference>
<keyword evidence="3" id="KW-1133">Transmembrane helix</keyword>
<dbReference type="AlphaFoldDB" id="A0A4R9LT80"/>
<accession>A0A4R9LT80</accession>
<reference evidence="5" key="1">
    <citation type="journal article" date="2019" name="PLoS Negl. Trop. Dis.">
        <title>Revisiting the worldwide diversity of Leptospira species in the environment.</title>
        <authorList>
            <person name="Vincent A.T."/>
            <person name="Schiettekatte O."/>
            <person name="Bourhy P."/>
            <person name="Veyrier F.J."/>
            <person name="Picardeau M."/>
        </authorList>
    </citation>
    <scope>NUCLEOTIDE SEQUENCE [LARGE SCALE GENOMIC DNA]</scope>
    <source>
        <strain evidence="5">201400974</strain>
    </source>
</reference>
<dbReference type="InterPro" id="IPR036280">
    <property type="entry name" value="Multihaem_cyt_sf"/>
</dbReference>
<feature type="binding site" description="axial binding residue" evidence="2">
    <location>
        <position position="120"/>
    </location>
    <ligand>
        <name>heme c</name>
        <dbReference type="ChEBI" id="CHEBI:61717"/>
        <label>1</label>
    </ligand>
    <ligandPart>
        <name>Fe</name>
        <dbReference type="ChEBI" id="CHEBI:18248"/>
    </ligandPart>
</feature>
<proteinExistence type="predicted"/>
<dbReference type="RefSeq" id="WP_109018817.1">
    <property type="nucleotide sequence ID" value="NZ_RQHV01000036.1"/>
</dbReference>
<feature type="domain" description="Cytochrome c7-like" evidence="4">
    <location>
        <begin position="117"/>
        <end position="172"/>
    </location>
</feature>
<keyword evidence="3" id="KW-0812">Transmembrane</keyword>
<feature type="transmembrane region" description="Helical" evidence="3">
    <location>
        <begin position="6"/>
        <end position="23"/>
    </location>
</feature>
<dbReference type="Proteomes" id="UP000298264">
    <property type="component" value="Unassembled WGS sequence"/>
</dbReference>
<feature type="binding site" description="axial binding residue" evidence="2">
    <location>
        <position position="130"/>
    </location>
    <ligand>
        <name>heme c</name>
        <dbReference type="ChEBI" id="CHEBI:61717"/>
        <label>1</label>
    </ligand>
    <ligandPart>
        <name>Fe</name>
        <dbReference type="ChEBI" id="CHEBI:18248"/>
    </ligandPart>
</feature>
<evidence type="ECO:0000256" key="3">
    <source>
        <dbReference type="SAM" id="Phobius"/>
    </source>
</evidence>
<organism evidence="5 6">
    <name type="scientific">Leptospira ilyithenensis</name>
    <dbReference type="NCBI Taxonomy" id="2484901"/>
    <lineage>
        <taxon>Bacteria</taxon>
        <taxon>Pseudomonadati</taxon>
        <taxon>Spirochaetota</taxon>
        <taxon>Spirochaetia</taxon>
        <taxon>Leptospirales</taxon>
        <taxon>Leptospiraceae</taxon>
        <taxon>Leptospira</taxon>
    </lineage>
</organism>
<dbReference type="GO" id="GO:0020037">
    <property type="term" value="F:heme binding"/>
    <property type="evidence" value="ECO:0007669"/>
    <property type="project" value="InterPro"/>
</dbReference>
<dbReference type="PRINTS" id="PR00609">
    <property type="entry name" value="CYTOCHROMEC3"/>
</dbReference>
<comment type="cofactor">
    <cofactor evidence="2">
        <name>heme c</name>
        <dbReference type="ChEBI" id="CHEBI:61717"/>
    </cofactor>
    <text evidence="2">Binds 4 heme c groups covalently per monomer.</text>
</comment>
<evidence type="ECO:0000313" key="5">
    <source>
        <dbReference type="EMBL" id="TGN11946.1"/>
    </source>
</evidence>
<dbReference type="InterPro" id="IPR002322">
    <property type="entry name" value="Cyt_c_III"/>
</dbReference>
<dbReference type="SUPFAM" id="SSF48695">
    <property type="entry name" value="Multiheme cytochromes"/>
    <property type="match status" value="1"/>
</dbReference>
<evidence type="ECO:0000256" key="2">
    <source>
        <dbReference type="PIRSR" id="PIRSR602322-1"/>
    </source>
</evidence>
<dbReference type="InterPro" id="IPR029467">
    <property type="entry name" value="Cyt_c7-like"/>
</dbReference>
<evidence type="ECO:0000259" key="4">
    <source>
        <dbReference type="Pfam" id="PF14522"/>
    </source>
</evidence>
<dbReference type="GO" id="GO:0009055">
    <property type="term" value="F:electron transfer activity"/>
    <property type="evidence" value="ECO:0007669"/>
    <property type="project" value="InterPro"/>
</dbReference>
<feature type="binding site" description="axial binding residue" evidence="2">
    <location>
        <position position="134"/>
    </location>
    <ligand>
        <name>heme c</name>
        <dbReference type="ChEBI" id="CHEBI:61717"/>
        <label>1</label>
    </ligand>
    <ligandPart>
        <name>Fe</name>
        <dbReference type="ChEBI" id="CHEBI:18248"/>
    </ligandPart>
</feature>
<keyword evidence="2" id="KW-0408">Iron</keyword>
<dbReference type="OrthoDB" id="9814800at2"/>
<dbReference type="PANTHER" id="PTHR39425">
    <property type="entry name" value="LIPOPROTEIN CYTOCHROME C"/>
    <property type="match status" value="1"/>
</dbReference>